<evidence type="ECO:0000259" key="8">
    <source>
        <dbReference type="PROSITE" id="PS50923"/>
    </source>
</evidence>
<keyword evidence="6" id="KW-0732">Signal</keyword>
<dbReference type="Pfam" id="PF00431">
    <property type="entry name" value="CUB"/>
    <property type="match status" value="2"/>
</dbReference>
<keyword evidence="1" id="KW-0645">Protease</keyword>
<dbReference type="PANTHER" id="PTHR24255">
    <property type="entry name" value="COMPLEMENT COMPONENT 1, S SUBCOMPONENT-RELATED"/>
    <property type="match status" value="1"/>
</dbReference>
<name>A0ABP0GHW9_CLALP</name>
<dbReference type="Gene3D" id="2.60.120.290">
    <property type="entry name" value="Spermadhesin, CUB domain"/>
    <property type="match status" value="2"/>
</dbReference>
<feature type="domain" description="CUB" evidence="7">
    <location>
        <begin position="19"/>
        <end position="149"/>
    </location>
</feature>
<dbReference type="InterPro" id="IPR035976">
    <property type="entry name" value="Sushi/SCR/CCP_sf"/>
</dbReference>
<gene>
    <name evidence="9" type="ORF">CVLEPA_LOCUS23895</name>
</gene>
<dbReference type="SUPFAM" id="SSF57535">
    <property type="entry name" value="Complement control module/SCR domain"/>
    <property type="match status" value="1"/>
</dbReference>
<evidence type="ECO:0000256" key="6">
    <source>
        <dbReference type="SAM" id="SignalP"/>
    </source>
</evidence>
<keyword evidence="10" id="KW-1185">Reference proteome</keyword>
<evidence type="ECO:0000313" key="10">
    <source>
        <dbReference type="Proteomes" id="UP001642483"/>
    </source>
</evidence>
<evidence type="ECO:0000256" key="2">
    <source>
        <dbReference type="ARBA" id="ARBA00022801"/>
    </source>
</evidence>
<dbReference type="PROSITE" id="PS01180">
    <property type="entry name" value="CUB"/>
    <property type="match status" value="2"/>
</dbReference>
<feature type="domain" description="Sushi" evidence="8">
    <location>
        <begin position="361"/>
        <end position="427"/>
    </location>
</feature>
<keyword evidence="5" id="KW-0768">Sushi</keyword>
<sequence>MRASFAFAFGIILPSIVLAQNVIEINGQTNGTLNSPGYPLPYDDNVSITWKITVREGYRVRLQFNSFDLEDSFDEKLGGCCVYDYVQIFGVEPANGRRYCGSFDLTPNVAPYGSQSFLSVGNNMTINFVSDYSNGVISPVGFSGQFKEEDVDDCANLATAVTTSDNWENILYCDHFCHNTPGSYYCTCRPGFVLHENNHTCVVICTHQVLHKELNEGGFLQSTEYSEYSYPKLFDCETNITVPQSRFRIEIRFEQEFDIEKHQDEGCVYDWLLVTGNQYNERSDKFCGKGAPNNGSWIYTNSRKITVNFRSDLTVEGAGYRLEYRIDGIYFKTTLATNINGTYSILIFWLCSLSSKFLSVVKCLNIPQAPTNGRLTSIVNHDTLPRVGDFLYFECNKGYRFSIDQNSSSIQCQADGTWSAEPPTCESKP</sequence>
<dbReference type="SUPFAM" id="SSF57196">
    <property type="entry name" value="EGF/Laminin"/>
    <property type="match status" value="1"/>
</dbReference>
<dbReference type="Pfam" id="PF14670">
    <property type="entry name" value="FXa_inhibition"/>
    <property type="match status" value="1"/>
</dbReference>
<organism evidence="9 10">
    <name type="scientific">Clavelina lepadiformis</name>
    <name type="common">Light-bulb sea squirt</name>
    <name type="synonym">Ascidia lepadiformis</name>
    <dbReference type="NCBI Taxonomy" id="159417"/>
    <lineage>
        <taxon>Eukaryota</taxon>
        <taxon>Metazoa</taxon>
        <taxon>Chordata</taxon>
        <taxon>Tunicata</taxon>
        <taxon>Ascidiacea</taxon>
        <taxon>Aplousobranchia</taxon>
        <taxon>Clavelinidae</taxon>
        <taxon>Clavelina</taxon>
    </lineage>
</organism>
<evidence type="ECO:0000256" key="1">
    <source>
        <dbReference type="ARBA" id="ARBA00022670"/>
    </source>
</evidence>
<keyword evidence="2" id="KW-0378">Hydrolase</keyword>
<dbReference type="CDD" id="cd00033">
    <property type="entry name" value="CCP"/>
    <property type="match status" value="1"/>
</dbReference>
<evidence type="ECO:0000313" key="9">
    <source>
        <dbReference type="EMBL" id="CAK8691327.1"/>
    </source>
</evidence>
<dbReference type="InterPro" id="IPR035914">
    <property type="entry name" value="Sperma_CUB_dom_sf"/>
</dbReference>
<reference evidence="9 10" key="1">
    <citation type="submission" date="2024-02" db="EMBL/GenBank/DDBJ databases">
        <authorList>
            <person name="Daric V."/>
            <person name="Darras S."/>
        </authorList>
    </citation>
    <scope>NUCLEOTIDE SEQUENCE [LARGE SCALE GENOMIC DNA]</scope>
</reference>
<dbReference type="InterPro" id="IPR000742">
    <property type="entry name" value="EGF"/>
</dbReference>
<dbReference type="SUPFAM" id="SSF49854">
    <property type="entry name" value="Spermadhesin, CUB domain"/>
    <property type="match status" value="2"/>
</dbReference>
<dbReference type="Gene3D" id="2.10.70.10">
    <property type="entry name" value="Complement Module, domain 1"/>
    <property type="match status" value="1"/>
</dbReference>
<dbReference type="Gene3D" id="2.10.25.10">
    <property type="entry name" value="Laminin"/>
    <property type="match status" value="1"/>
</dbReference>
<feature type="signal peptide" evidence="6">
    <location>
        <begin position="1"/>
        <end position="19"/>
    </location>
</feature>
<accession>A0ABP0GHW9</accession>
<keyword evidence="4" id="KW-1015">Disulfide bond</keyword>
<evidence type="ECO:0000256" key="4">
    <source>
        <dbReference type="ARBA" id="ARBA00023157"/>
    </source>
</evidence>
<comment type="caution">
    <text evidence="5">Lacks conserved residue(s) required for the propagation of feature annotation.</text>
</comment>
<dbReference type="InterPro" id="IPR000859">
    <property type="entry name" value="CUB_dom"/>
</dbReference>
<dbReference type="Pfam" id="PF00084">
    <property type="entry name" value="Sushi"/>
    <property type="match status" value="1"/>
</dbReference>
<dbReference type="SMART" id="SM00042">
    <property type="entry name" value="CUB"/>
    <property type="match status" value="2"/>
</dbReference>
<comment type="caution">
    <text evidence="9">The sequence shown here is derived from an EMBL/GenBank/DDBJ whole genome shotgun (WGS) entry which is preliminary data.</text>
</comment>
<evidence type="ECO:0000256" key="5">
    <source>
        <dbReference type="PROSITE-ProRule" id="PRU00302"/>
    </source>
</evidence>
<evidence type="ECO:0000256" key="3">
    <source>
        <dbReference type="ARBA" id="ARBA00022825"/>
    </source>
</evidence>
<dbReference type="InterPro" id="IPR000436">
    <property type="entry name" value="Sushi_SCR_CCP_dom"/>
</dbReference>
<dbReference type="SMART" id="SM00032">
    <property type="entry name" value="CCP"/>
    <property type="match status" value="1"/>
</dbReference>
<proteinExistence type="predicted"/>
<feature type="chain" id="PRO_5046767522" evidence="6">
    <location>
        <begin position="20"/>
        <end position="429"/>
    </location>
</feature>
<dbReference type="SMART" id="SM00179">
    <property type="entry name" value="EGF_CA"/>
    <property type="match status" value="1"/>
</dbReference>
<dbReference type="Proteomes" id="UP001642483">
    <property type="component" value="Unassembled WGS sequence"/>
</dbReference>
<dbReference type="SMART" id="SM00181">
    <property type="entry name" value="EGF"/>
    <property type="match status" value="1"/>
</dbReference>
<dbReference type="PANTHER" id="PTHR24255:SF38">
    <property type="entry name" value="MANNAN-BINDING LECTIN SERINE PROTEASE 1-LIKE"/>
    <property type="match status" value="1"/>
</dbReference>
<dbReference type="CDD" id="cd00041">
    <property type="entry name" value="CUB"/>
    <property type="match status" value="2"/>
</dbReference>
<feature type="domain" description="CUB" evidence="7">
    <location>
        <begin position="205"/>
        <end position="327"/>
    </location>
</feature>
<protein>
    <submittedName>
        <fullName evidence="9">Uncharacterized protein</fullName>
    </submittedName>
</protein>
<dbReference type="InterPro" id="IPR001881">
    <property type="entry name" value="EGF-like_Ca-bd_dom"/>
</dbReference>
<evidence type="ECO:0000259" key="7">
    <source>
        <dbReference type="PROSITE" id="PS01180"/>
    </source>
</evidence>
<keyword evidence="3" id="KW-0720">Serine protease</keyword>
<dbReference type="EMBL" id="CAWYQH010000119">
    <property type="protein sequence ID" value="CAK8691327.1"/>
    <property type="molecule type" value="Genomic_DNA"/>
</dbReference>
<dbReference type="PROSITE" id="PS50923">
    <property type="entry name" value="SUSHI"/>
    <property type="match status" value="1"/>
</dbReference>